<evidence type="ECO:0000313" key="2">
    <source>
        <dbReference type="EMBL" id="EGO28321.1"/>
    </source>
</evidence>
<dbReference type="EMBL" id="GL945430">
    <property type="protein sequence ID" value="EGO28321.1"/>
    <property type="molecule type" value="Genomic_DNA"/>
</dbReference>
<dbReference type="RefSeq" id="XP_007314520.1">
    <property type="nucleotide sequence ID" value="XM_007314458.1"/>
</dbReference>
<gene>
    <name evidence="2" type="ORF">SERLADRAFT_458713</name>
</gene>
<dbReference type="AlphaFoldDB" id="F8NK09"/>
<proteinExistence type="predicted"/>
<feature type="compositionally biased region" description="Polar residues" evidence="1">
    <location>
        <begin position="18"/>
        <end position="28"/>
    </location>
</feature>
<dbReference type="KEGG" id="sla:SERLADRAFT_458713"/>
<dbReference type="Proteomes" id="UP000008064">
    <property type="component" value="Unassembled WGS sequence"/>
</dbReference>
<reference evidence="2" key="1">
    <citation type="submission" date="2011-04" db="EMBL/GenBank/DDBJ databases">
        <title>Evolution of plant cell wall degrading machinery underlies the functional diversity of forest fungi.</title>
        <authorList>
            <consortium name="US DOE Joint Genome Institute (JGI-PGF)"/>
            <person name="Eastwood D.C."/>
            <person name="Floudas D."/>
            <person name="Binder M."/>
            <person name="Majcherczyk A."/>
            <person name="Schneider P."/>
            <person name="Aerts A."/>
            <person name="Asiegbu F.O."/>
            <person name="Baker S.E."/>
            <person name="Barry K."/>
            <person name="Bendiksby M."/>
            <person name="Blumentritt M."/>
            <person name="Coutinho P.M."/>
            <person name="Cullen D."/>
            <person name="Cullen D."/>
            <person name="Gathman A."/>
            <person name="Goodell B."/>
            <person name="Henrissat B."/>
            <person name="Ihrmark K."/>
            <person name="Kauserud H."/>
            <person name="Kohler A."/>
            <person name="LaButti K."/>
            <person name="Lapidus A."/>
            <person name="Lavin J.L."/>
            <person name="Lee Y.-H."/>
            <person name="Lindquist E."/>
            <person name="Lilly W."/>
            <person name="Lucas S."/>
            <person name="Morin E."/>
            <person name="Murat C."/>
            <person name="Oguiza J.A."/>
            <person name="Park J."/>
            <person name="Pisabarro A.G."/>
            <person name="Riley R."/>
            <person name="Rosling A."/>
            <person name="Salamov A."/>
            <person name="Schmidt O."/>
            <person name="Schmutz J."/>
            <person name="Skrede I."/>
            <person name="Stenlid J."/>
            <person name="Wiebenga A."/>
            <person name="Xie X."/>
            <person name="Kues U."/>
            <person name="Hibbett D.S."/>
            <person name="Hoffmeister D."/>
            <person name="Hogberg N."/>
            <person name="Martin F."/>
            <person name="Grigoriev I.V."/>
            <person name="Watkinson S.C."/>
        </authorList>
    </citation>
    <scope>NUCLEOTIDE SEQUENCE</scope>
    <source>
        <strain evidence="2">S7.9</strain>
    </source>
</reference>
<organism>
    <name type="scientific">Serpula lacrymans var. lacrymans (strain S7.9)</name>
    <name type="common">Dry rot fungus</name>
    <dbReference type="NCBI Taxonomy" id="578457"/>
    <lineage>
        <taxon>Eukaryota</taxon>
        <taxon>Fungi</taxon>
        <taxon>Dikarya</taxon>
        <taxon>Basidiomycota</taxon>
        <taxon>Agaricomycotina</taxon>
        <taxon>Agaricomycetes</taxon>
        <taxon>Agaricomycetidae</taxon>
        <taxon>Boletales</taxon>
        <taxon>Coniophorineae</taxon>
        <taxon>Serpulaceae</taxon>
        <taxon>Serpula</taxon>
    </lineage>
</organism>
<dbReference type="HOGENOM" id="CLU_2559714_0_0_1"/>
<name>F8NK09_SERL9</name>
<sequence length="82" mass="8947">MSTTLPYQESLRAPVQDTGHSSTVSSLQGKAPDSDSHQIPPPSSSVIVYSPRQILLLYASPLVKPPIGIPALKDWFGYVWQI</sequence>
<protein>
    <submittedName>
        <fullName evidence="2">Uncharacterized protein</fullName>
    </submittedName>
</protein>
<dbReference type="GeneID" id="18817770"/>
<accession>F8NK09</accession>
<feature type="region of interest" description="Disordered" evidence="1">
    <location>
        <begin position="1"/>
        <end position="45"/>
    </location>
</feature>
<dbReference type="OrthoDB" id="2504266at2759"/>
<evidence type="ECO:0000256" key="1">
    <source>
        <dbReference type="SAM" id="MobiDB-lite"/>
    </source>
</evidence>